<protein>
    <submittedName>
        <fullName evidence="1">Uncharacterized protein</fullName>
    </submittedName>
</protein>
<sequence length="35" mass="3958">MSRCPKVSKTLIYQGFSRALLRVSWMVTGDKLGDI</sequence>
<proteinExistence type="predicted"/>
<dbReference type="Proteomes" id="UP000224539">
    <property type="component" value="Genome"/>
</dbReference>
<evidence type="ECO:0000313" key="2">
    <source>
        <dbReference type="Proteomes" id="UP000224539"/>
    </source>
</evidence>
<organism evidence="1 2">
    <name type="scientific">Streptococcus phage P7601</name>
    <dbReference type="NCBI Taxonomy" id="1971431"/>
    <lineage>
        <taxon>Viruses</taxon>
        <taxon>Duplodnaviria</taxon>
        <taxon>Heunggongvirae</taxon>
        <taxon>Uroviricota</taxon>
        <taxon>Caudoviricetes</taxon>
        <taxon>Aliceevansviridae</taxon>
        <taxon>Moineauvirus</taxon>
        <taxon>Moineauvirus P7601</taxon>
    </lineage>
</organism>
<name>A0A286QPX7_9CAUD</name>
<gene>
    <name evidence="1" type="ORF">P7601_39</name>
</gene>
<evidence type="ECO:0000313" key="1">
    <source>
        <dbReference type="EMBL" id="ARU13980.1"/>
    </source>
</evidence>
<accession>A0A286QPX7</accession>
<dbReference type="EMBL" id="KY705272">
    <property type="protein sequence ID" value="ARU13980.1"/>
    <property type="molecule type" value="Genomic_DNA"/>
</dbReference>
<reference evidence="1 2" key="1">
    <citation type="journal article" date="2017" name="Front. Microbiol.">
        <title>Global Survey and Genome Exploration of Bacteriophages Infecting the Lactic Acid Bacterium Streptococcus thermophilus.</title>
        <authorList>
            <person name="McDonnell B."/>
            <person name="Mahony J."/>
            <person name="Hanemaaijer L."/>
            <person name="Neve H."/>
            <person name="Noben J.-P."/>
            <person name="Lugli G.A."/>
            <person name="Ventura M."/>
            <person name="Kouwen T.R."/>
            <person name="van Sinderen D."/>
        </authorList>
    </citation>
    <scope>NUCLEOTIDE SEQUENCE [LARGE SCALE GENOMIC DNA]</scope>
</reference>
<keyword evidence="2" id="KW-1185">Reference proteome</keyword>